<evidence type="ECO:0000256" key="1">
    <source>
        <dbReference type="ARBA" id="ARBA00003363"/>
    </source>
</evidence>
<evidence type="ECO:0000256" key="4">
    <source>
        <dbReference type="SAM" id="MobiDB-lite"/>
    </source>
</evidence>
<dbReference type="InterPro" id="IPR027707">
    <property type="entry name" value="TNNT"/>
</dbReference>
<feature type="region of interest" description="Disordered" evidence="4">
    <location>
        <begin position="191"/>
        <end position="218"/>
    </location>
</feature>
<dbReference type="PANTHER" id="PTHR11521:SF1">
    <property type="entry name" value="TROPONIN T, SKELETAL MUSCLE"/>
    <property type="match status" value="1"/>
</dbReference>
<dbReference type="SUPFAM" id="SSF90250">
    <property type="entry name" value="Troponin coil-coiled subunits"/>
    <property type="match status" value="1"/>
</dbReference>
<proteinExistence type="inferred from homology"/>
<protein>
    <recommendedName>
        <fullName evidence="7">Troponin T</fullName>
    </recommendedName>
</protein>
<keyword evidence="3" id="KW-0514">Muscle protein</keyword>
<dbReference type="Gene3D" id="1.20.5.350">
    <property type="match status" value="1"/>
</dbReference>
<comment type="function">
    <text evidence="1">Troponin T is the tropomyosin-binding subunit of troponin, the thin filament regulatory complex which confers calcium-sensitivity to striated muscle actomyosin ATPase activity.</text>
</comment>
<organism evidence="5 6">
    <name type="scientific">Clavelina lepadiformis</name>
    <name type="common">Light-bulb sea squirt</name>
    <name type="synonym">Ascidia lepadiformis</name>
    <dbReference type="NCBI Taxonomy" id="159417"/>
    <lineage>
        <taxon>Eukaryota</taxon>
        <taxon>Metazoa</taxon>
        <taxon>Chordata</taxon>
        <taxon>Tunicata</taxon>
        <taxon>Ascidiacea</taxon>
        <taxon>Aplousobranchia</taxon>
        <taxon>Clavelinidae</taxon>
        <taxon>Clavelina</taxon>
    </lineage>
</organism>
<accession>A0ABP0FE02</accession>
<name>A0ABP0FE02_CLALP</name>
<dbReference type="Pfam" id="PF00992">
    <property type="entry name" value="Troponin"/>
    <property type="match status" value="1"/>
</dbReference>
<feature type="region of interest" description="Disordered" evidence="4">
    <location>
        <begin position="238"/>
        <end position="263"/>
    </location>
</feature>
<comment type="similarity">
    <text evidence="2">Belongs to the troponin T family.</text>
</comment>
<feature type="compositionally biased region" description="Basic and acidic residues" evidence="4">
    <location>
        <begin position="241"/>
        <end position="263"/>
    </location>
</feature>
<evidence type="ECO:0000256" key="2">
    <source>
        <dbReference type="ARBA" id="ARBA00008330"/>
    </source>
</evidence>
<comment type="caution">
    <text evidence="5">The sequence shown here is derived from an EMBL/GenBank/DDBJ whole genome shotgun (WGS) entry which is preliminary data.</text>
</comment>
<sequence>MRPLLPLHRLLLAAFYRFYFILLNSFQLFCKDIDTSPKNKSKYFEKGIKHKYASFNTVYLMVIVENIVSVSYCKQLQTSNTKRKKEKNQIYQQEVGSNILFSLQVQQQEPEQARQTPKLSVPKITPPKLPEGEVVDLEDIHRKRMDKDLTELQALINAHFEQRKKDEEELEDLRTKIEQRKSERAEQIRIRQEREKERMAQEREERKKKEEEEESKRLEEEARKKAAIANMSLHYGGYLARAEKNKPNKRQTEREKKRKLLAERRKPLNIDHLSTDKLREKAQELWDWLYTLEDEKYDHEQRINRQKYDINQLRQRVNEYMGKFSKTKRSVKIAGHGGIGAAAAAFK</sequence>
<dbReference type="Proteomes" id="UP001642483">
    <property type="component" value="Unassembled WGS sequence"/>
</dbReference>
<dbReference type="EMBL" id="CAWYQH010000035">
    <property type="protein sequence ID" value="CAK8676680.1"/>
    <property type="molecule type" value="Genomic_DNA"/>
</dbReference>
<reference evidence="5 6" key="1">
    <citation type="submission" date="2024-02" db="EMBL/GenBank/DDBJ databases">
        <authorList>
            <person name="Daric V."/>
            <person name="Darras S."/>
        </authorList>
    </citation>
    <scope>NUCLEOTIDE SEQUENCE [LARGE SCALE GENOMIC DNA]</scope>
</reference>
<gene>
    <name evidence="5" type="ORF">CVLEPA_LOCUS6128</name>
</gene>
<dbReference type="PANTHER" id="PTHR11521">
    <property type="entry name" value="TROPONIN T"/>
    <property type="match status" value="1"/>
</dbReference>
<evidence type="ECO:0008006" key="7">
    <source>
        <dbReference type="Google" id="ProtNLM"/>
    </source>
</evidence>
<dbReference type="InterPro" id="IPR038077">
    <property type="entry name" value="Troponin_sf"/>
</dbReference>
<evidence type="ECO:0000313" key="5">
    <source>
        <dbReference type="EMBL" id="CAK8676680.1"/>
    </source>
</evidence>
<evidence type="ECO:0000313" key="6">
    <source>
        <dbReference type="Proteomes" id="UP001642483"/>
    </source>
</evidence>
<keyword evidence="6" id="KW-1185">Reference proteome</keyword>
<evidence type="ECO:0000256" key="3">
    <source>
        <dbReference type="ARBA" id="ARBA00023179"/>
    </source>
</evidence>
<dbReference type="InterPro" id="IPR001978">
    <property type="entry name" value="Troponin"/>
</dbReference>